<keyword evidence="7 9" id="KW-0063">Aspartyl esterase</keyword>
<comment type="catalytic activity">
    <reaction evidence="9">
        <text>[(1-&gt;4)-alpha-D-galacturonosyl methyl ester](n) + n H2O = [(1-&gt;4)-alpha-D-galacturonosyl](n) + n methanol + n H(+)</text>
        <dbReference type="Rhea" id="RHEA:22380"/>
        <dbReference type="Rhea" id="RHEA-COMP:14570"/>
        <dbReference type="Rhea" id="RHEA-COMP:14573"/>
        <dbReference type="ChEBI" id="CHEBI:15377"/>
        <dbReference type="ChEBI" id="CHEBI:15378"/>
        <dbReference type="ChEBI" id="CHEBI:17790"/>
        <dbReference type="ChEBI" id="CHEBI:140522"/>
        <dbReference type="ChEBI" id="CHEBI:140523"/>
        <dbReference type="EC" id="3.1.1.11"/>
    </reaction>
</comment>
<dbReference type="SUPFAM" id="SSF101148">
    <property type="entry name" value="Plant invertase/pectin methylesterase inhibitor"/>
    <property type="match status" value="1"/>
</dbReference>
<dbReference type="GO" id="GO:0045490">
    <property type="term" value="P:pectin catabolic process"/>
    <property type="evidence" value="ECO:0007669"/>
    <property type="project" value="UniProtKB-UniRule"/>
</dbReference>
<dbReference type="GO" id="GO:0004857">
    <property type="term" value="F:enzyme inhibitor activity"/>
    <property type="evidence" value="ECO:0007669"/>
    <property type="project" value="InterPro"/>
</dbReference>
<dbReference type="PROSITE" id="PS00503">
    <property type="entry name" value="PECTINESTERASE_2"/>
    <property type="match status" value="1"/>
</dbReference>
<evidence type="ECO:0000313" key="13">
    <source>
        <dbReference type="Proteomes" id="UP001497516"/>
    </source>
</evidence>
<evidence type="ECO:0000256" key="6">
    <source>
        <dbReference type="ARBA" id="ARBA00022801"/>
    </source>
</evidence>
<dbReference type="Proteomes" id="UP001497516">
    <property type="component" value="Chromosome 1"/>
</dbReference>
<comment type="similarity">
    <text evidence="4">In the C-terminal section; belongs to the pectinesterase family.</text>
</comment>
<evidence type="ECO:0000256" key="3">
    <source>
        <dbReference type="ARBA" id="ARBA00006027"/>
    </source>
</evidence>
<dbReference type="InterPro" id="IPR012334">
    <property type="entry name" value="Pectin_lyas_fold"/>
</dbReference>
<comment type="pathway">
    <text evidence="2 9">Glycan metabolism; pectin degradation; 2-dehydro-3-deoxy-D-gluconate from pectin: step 1/5.</text>
</comment>
<dbReference type="EC" id="3.1.1.11" evidence="9"/>
<dbReference type="InterPro" id="IPR006501">
    <property type="entry name" value="Pectinesterase_inhib_dom"/>
</dbReference>
<dbReference type="Gene3D" id="1.20.140.40">
    <property type="entry name" value="Invertase/pectin methylesterase inhibitor family protein"/>
    <property type="match status" value="1"/>
</dbReference>
<reference evidence="12 13" key="1">
    <citation type="submission" date="2024-04" db="EMBL/GenBank/DDBJ databases">
        <authorList>
            <person name="Fracassetti M."/>
        </authorList>
    </citation>
    <scope>NUCLEOTIDE SEQUENCE [LARGE SCALE GENOMIC DNA]</scope>
</reference>
<evidence type="ECO:0000256" key="2">
    <source>
        <dbReference type="ARBA" id="ARBA00005184"/>
    </source>
</evidence>
<feature type="signal peptide" evidence="9">
    <location>
        <begin position="1"/>
        <end position="24"/>
    </location>
</feature>
<comment type="subcellular location">
    <subcellularLocation>
        <location evidence="1">Secreted</location>
        <location evidence="1">Cell wall</location>
    </subcellularLocation>
</comment>
<comment type="similarity">
    <text evidence="3">In the N-terminal section; belongs to the PMEI family.</text>
</comment>
<keyword evidence="5" id="KW-0134">Cell wall</keyword>
<dbReference type="InterPro" id="IPR011050">
    <property type="entry name" value="Pectin_lyase_fold/virulence"/>
</dbReference>
<keyword evidence="5" id="KW-0964">Secreted</keyword>
<dbReference type="PANTHER" id="PTHR31707">
    <property type="entry name" value="PECTINESTERASE"/>
    <property type="match status" value="1"/>
</dbReference>
<dbReference type="Pfam" id="PF01095">
    <property type="entry name" value="Pectinesterase"/>
    <property type="match status" value="1"/>
</dbReference>
<keyword evidence="13" id="KW-1185">Reference proteome</keyword>
<keyword evidence="6 9" id="KW-0378">Hydrolase</keyword>
<sequence length="497" mass="53967">MWSSAAASRLISTTLMFVTAIAAAAVTAPASHSQGDALEAVGNQIGSARIWVEQAKMAAVDEVPAVAEALGDCGKLYGEAEWMVEPLLGRGNISYSRDDAITWLSAALANHRSCVDGLGESGLTINAPDLTPSFAKALASYANPSAASTPSKAVSTGDQNSSIIENGGVLLTSWTATTSKADMVVAKDGSGTHRSIEEAVAAAAAAARAGRHKHRLVIYVKAGVYEERVEIPRHLRNLMMVGDGIDRTIVTGSRNVPDGSTTYNSATFGVSGDGFWARDITFENTAGPQKHQAVAMRANSDRALFYRCSFKGYQDTLFLHSLRQFYRDCRIYGTIDFIFGDASAVLQNCDIYIRNPMRHQANHVTAQGREDPNQNTGFSIHGCRVRPAPDLDRAFTGRTYLGRPWKEYSRTVVWQTDLDGIIHPKGWNEWRGSFALSTLYYAEYRNTGSGAATQGRVRWPGFHLLTTPQQVGDFTVSRFIQGDAWIPASGVPFWLDV</sequence>
<dbReference type="InterPro" id="IPR035513">
    <property type="entry name" value="Invertase/methylesterase_inhib"/>
</dbReference>
<dbReference type="InterPro" id="IPR033131">
    <property type="entry name" value="Pectinesterase_Asp_AS"/>
</dbReference>
<accession>A0AAV2CI65</accession>
<dbReference type="FunFam" id="2.160.20.10:FF:000001">
    <property type="entry name" value="Pectinesterase"/>
    <property type="match status" value="1"/>
</dbReference>
<feature type="domain" description="Pectinesterase inhibitor" evidence="11">
    <location>
        <begin position="62"/>
        <end position="125"/>
    </location>
</feature>
<evidence type="ECO:0000256" key="7">
    <source>
        <dbReference type="ARBA" id="ARBA00023085"/>
    </source>
</evidence>
<dbReference type="SUPFAM" id="SSF51126">
    <property type="entry name" value="Pectin lyase-like"/>
    <property type="match status" value="1"/>
</dbReference>
<evidence type="ECO:0000256" key="9">
    <source>
        <dbReference type="RuleBase" id="RU000589"/>
    </source>
</evidence>
<dbReference type="GO" id="GO:0042545">
    <property type="term" value="P:cell wall modification"/>
    <property type="evidence" value="ECO:0007669"/>
    <property type="project" value="UniProtKB-UniRule"/>
</dbReference>
<feature type="chain" id="PRO_5043097126" description="Pectinesterase" evidence="9">
    <location>
        <begin position="25"/>
        <end position="497"/>
    </location>
</feature>
<dbReference type="EMBL" id="OZ034813">
    <property type="protein sequence ID" value="CAL1356107.1"/>
    <property type="molecule type" value="Genomic_DNA"/>
</dbReference>
<gene>
    <name evidence="12" type="ORF">LTRI10_LOCUS3827</name>
</gene>
<protein>
    <recommendedName>
        <fullName evidence="9">Pectinesterase</fullName>
        <ecNumber evidence="9">3.1.1.11</ecNumber>
    </recommendedName>
</protein>
<feature type="active site" evidence="8">
    <location>
        <position position="336"/>
    </location>
</feature>
<evidence type="ECO:0000259" key="10">
    <source>
        <dbReference type="Pfam" id="PF01095"/>
    </source>
</evidence>
<evidence type="ECO:0000256" key="4">
    <source>
        <dbReference type="ARBA" id="ARBA00007786"/>
    </source>
</evidence>
<evidence type="ECO:0000256" key="1">
    <source>
        <dbReference type="ARBA" id="ARBA00004191"/>
    </source>
</evidence>
<dbReference type="Pfam" id="PF04043">
    <property type="entry name" value="PMEI"/>
    <property type="match status" value="1"/>
</dbReference>
<keyword evidence="9" id="KW-0732">Signal</keyword>
<name>A0AAV2CI65_9ROSI</name>
<evidence type="ECO:0000313" key="12">
    <source>
        <dbReference type="EMBL" id="CAL1356107.1"/>
    </source>
</evidence>
<evidence type="ECO:0000256" key="5">
    <source>
        <dbReference type="ARBA" id="ARBA00022512"/>
    </source>
</evidence>
<feature type="domain" description="Pectinesterase catalytic" evidence="10">
    <location>
        <begin position="182"/>
        <end position="483"/>
    </location>
</feature>
<dbReference type="InterPro" id="IPR000070">
    <property type="entry name" value="Pectinesterase_cat"/>
</dbReference>
<dbReference type="Gene3D" id="2.160.20.10">
    <property type="entry name" value="Single-stranded right-handed beta-helix, Pectin lyase-like"/>
    <property type="match status" value="1"/>
</dbReference>
<evidence type="ECO:0000256" key="8">
    <source>
        <dbReference type="PROSITE-ProRule" id="PRU10040"/>
    </source>
</evidence>
<dbReference type="AlphaFoldDB" id="A0AAV2CI65"/>
<dbReference type="GO" id="GO:0030599">
    <property type="term" value="F:pectinesterase activity"/>
    <property type="evidence" value="ECO:0007669"/>
    <property type="project" value="UniProtKB-UniRule"/>
</dbReference>
<evidence type="ECO:0000259" key="11">
    <source>
        <dbReference type="Pfam" id="PF04043"/>
    </source>
</evidence>
<proteinExistence type="inferred from homology"/>
<organism evidence="12 13">
    <name type="scientific">Linum trigynum</name>
    <dbReference type="NCBI Taxonomy" id="586398"/>
    <lineage>
        <taxon>Eukaryota</taxon>
        <taxon>Viridiplantae</taxon>
        <taxon>Streptophyta</taxon>
        <taxon>Embryophyta</taxon>
        <taxon>Tracheophyta</taxon>
        <taxon>Spermatophyta</taxon>
        <taxon>Magnoliopsida</taxon>
        <taxon>eudicotyledons</taxon>
        <taxon>Gunneridae</taxon>
        <taxon>Pentapetalae</taxon>
        <taxon>rosids</taxon>
        <taxon>fabids</taxon>
        <taxon>Malpighiales</taxon>
        <taxon>Linaceae</taxon>
        <taxon>Linum</taxon>
    </lineage>
</organism>